<evidence type="ECO:0000313" key="8">
    <source>
        <dbReference type="Proteomes" id="UP000289166"/>
    </source>
</evidence>
<dbReference type="PANTHER" id="PTHR30213:SF0">
    <property type="entry name" value="UPF0761 MEMBRANE PROTEIN YIHY"/>
    <property type="match status" value="1"/>
</dbReference>
<evidence type="ECO:0000256" key="2">
    <source>
        <dbReference type="ARBA" id="ARBA00022475"/>
    </source>
</evidence>
<feature type="transmembrane region" description="Helical" evidence="6">
    <location>
        <begin position="243"/>
        <end position="265"/>
    </location>
</feature>
<protein>
    <submittedName>
        <fullName evidence="7">YihY/virulence factor BrkB family protein</fullName>
    </submittedName>
</protein>
<evidence type="ECO:0000256" key="6">
    <source>
        <dbReference type="SAM" id="Phobius"/>
    </source>
</evidence>
<keyword evidence="2" id="KW-1003">Cell membrane</keyword>
<dbReference type="PANTHER" id="PTHR30213">
    <property type="entry name" value="INNER MEMBRANE PROTEIN YHJD"/>
    <property type="match status" value="1"/>
</dbReference>
<evidence type="ECO:0000256" key="3">
    <source>
        <dbReference type="ARBA" id="ARBA00022692"/>
    </source>
</evidence>
<keyword evidence="8" id="KW-1185">Reference proteome</keyword>
<dbReference type="EMBL" id="RLII01000007">
    <property type="protein sequence ID" value="RXE59229.1"/>
    <property type="molecule type" value="Genomic_DNA"/>
</dbReference>
<feature type="transmembrane region" description="Helical" evidence="6">
    <location>
        <begin position="32"/>
        <end position="53"/>
    </location>
</feature>
<proteinExistence type="predicted"/>
<evidence type="ECO:0000256" key="1">
    <source>
        <dbReference type="ARBA" id="ARBA00004651"/>
    </source>
</evidence>
<dbReference type="Pfam" id="PF03631">
    <property type="entry name" value="Virul_fac_BrkB"/>
    <property type="match status" value="1"/>
</dbReference>
<gene>
    <name evidence="7" type="ORF">EFD62_07580</name>
</gene>
<keyword evidence="5 6" id="KW-0472">Membrane</keyword>
<reference evidence="8" key="1">
    <citation type="submission" date="2018-11" db="EMBL/GenBank/DDBJ databases">
        <title>Genome sequencing of a novel mesophilic and cellulolytic organism within the genus Hungateiclostridium.</title>
        <authorList>
            <person name="Rettenmaier R."/>
            <person name="Liebl W."/>
            <person name="Zverlov V."/>
        </authorList>
    </citation>
    <scope>NUCLEOTIDE SEQUENCE [LARGE SCALE GENOMIC DNA]</scope>
    <source>
        <strain evidence="8">N2K1</strain>
    </source>
</reference>
<feature type="transmembrane region" description="Helical" evidence="6">
    <location>
        <begin position="132"/>
        <end position="154"/>
    </location>
</feature>
<comment type="caution">
    <text evidence="7">The sequence shown here is derived from an EMBL/GenBank/DDBJ whole genome shotgun (WGS) entry which is preliminary data.</text>
</comment>
<dbReference type="Proteomes" id="UP000289166">
    <property type="component" value="Unassembled WGS sequence"/>
</dbReference>
<dbReference type="AlphaFoldDB" id="A0A4V1K267"/>
<dbReference type="RefSeq" id="WP_069195272.1">
    <property type="nucleotide sequence ID" value="NZ_RLII01000007.1"/>
</dbReference>
<dbReference type="NCBIfam" id="TIGR00765">
    <property type="entry name" value="yihY_not_rbn"/>
    <property type="match status" value="1"/>
</dbReference>
<name>A0A4V1K267_9FIRM</name>
<comment type="subcellular location">
    <subcellularLocation>
        <location evidence="1">Cell membrane</location>
        <topology evidence="1">Multi-pass membrane protein</topology>
    </subcellularLocation>
</comment>
<evidence type="ECO:0000256" key="4">
    <source>
        <dbReference type="ARBA" id="ARBA00022989"/>
    </source>
</evidence>
<keyword evidence="3 6" id="KW-0812">Transmembrane</keyword>
<sequence length="276" mass="31210">MVIKANFKLYKTAKDIYIRSKDDDVPALAAQLTYYFILALFPFLIFLITLLSYTPITGEKAMNTFSQILPPLAFNTILDVVNDVTASPRETFLSFGMIAALWASSNGMKAVIRGLNKAYDQKESRPFWKVRIVSLIAIIILAFTIIFSLALMLFGETAERKLFYYFGFSSLFRVAFTITRFLIPIILMLTVFTLLYMLTPNRRLSLREVLPGSIFAATSWILVSSLFSLYINNFADFSKMYGSIGGIIALLVWLYWISIIILLGGELNASLALKKE</sequence>
<evidence type="ECO:0000256" key="5">
    <source>
        <dbReference type="ARBA" id="ARBA00023136"/>
    </source>
</evidence>
<accession>A0A4V1K267</accession>
<dbReference type="GO" id="GO:0005886">
    <property type="term" value="C:plasma membrane"/>
    <property type="evidence" value="ECO:0007669"/>
    <property type="project" value="UniProtKB-SubCell"/>
</dbReference>
<keyword evidence="4 6" id="KW-1133">Transmembrane helix</keyword>
<organism evidence="7 8">
    <name type="scientific">Acetivibrio mesophilus</name>
    <dbReference type="NCBI Taxonomy" id="2487273"/>
    <lineage>
        <taxon>Bacteria</taxon>
        <taxon>Bacillati</taxon>
        <taxon>Bacillota</taxon>
        <taxon>Clostridia</taxon>
        <taxon>Eubacteriales</taxon>
        <taxon>Oscillospiraceae</taxon>
        <taxon>Acetivibrio</taxon>
    </lineage>
</organism>
<dbReference type="OrthoDB" id="9775903at2"/>
<evidence type="ECO:0000313" key="7">
    <source>
        <dbReference type="EMBL" id="RXE59229.1"/>
    </source>
</evidence>
<feature type="transmembrane region" description="Helical" evidence="6">
    <location>
        <begin position="209"/>
        <end position="231"/>
    </location>
</feature>
<feature type="transmembrane region" description="Helical" evidence="6">
    <location>
        <begin position="174"/>
        <end position="197"/>
    </location>
</feature>
<dbReference type="PIRSF" id="PIRSF035875">
    <property type="entry name" value="RNase_BN"/>
    <property type="match status" value="1"/>
</dbReference>
<dbReference type="InterPro" id="IPR017039">
    <property type="entry name" value="Virul_fac_BrkB"/>
</dbReference>